<dbReference type="AlphaFoldDB" id="A0A8J2V9D3"/>
<keyword evidence="2 5" id="KW-0812">Transmembrane</keyword>
<feature type="transmembrane region" description="Helical" evidence="5">
    <location>
        <begin position="100"/>
        <end position="118"/>
    </location>
</feature>
<keyword evidence="4 5" id="KW-0472">Membrane</keyword>
<comment type="caution">
    <text evidence="6">The sequence shown here is derived from an EMBL/GenBank/DDBJ whole genome shotgun (WGS) entry which is preliminary data.</text>
</comment>
<dbReference type="Pfam" id="PF01925">
    <property type="entry name" value="TauE"/>
    <property type="match status" value="1"/>
</dbReference>
<evidence type="ECO:0000256" key="1">
    <source>
        <dbReference type="ARBA" id="ARBA00004141"/>
    </source>
</evidence>
<dbReference type="PANTHER" id="PTHR43701">
    <property type="entry name" value="MEMBRANE TRANSPORTER PROTEIN MJ0441-RELATED"/>
    <property type="match status" value="1"/>
</dbReference>
<evidence type="ECO:0000313" key="6">
    <source>
        <dbReference type="EMBL" id="GGD92291.1"/>
    </source>
</evidence>
<evidence type="ECO:0000256" key="5">
    <source>
        <dbReference type="RuleBase" id="RU363041"/>
    </source>
</evidence>
<keyword evidence="3 5" id="KW-1133">Transmembrane helix</keyword>
<feature type="transmembrane region" description="Helical" evidence="5">
    <location>
        <begin position="5"/>
        <end position="27"/>
    </location>
</feature>
<comment type="subcellular location">
    <subcellularLocation>
        <location evidence="5">Cell membrane</location>
        <topology evidence="5">Multi-pass membrane protein</topology>
    </subcellularLocation>
    <subcellularLocation>
        <location evidence="1">Membrane</location>
        <topology evidence="1">Multi-pass membrane protein</topology>
    </subcellularLocation>
</comment>
<evidence type="ECO:0000256" key="4">
    <source>
        <dbReference type="ARBA" id="ARBA00023136"/>
    </source>
</evidence>
<dbReference type="PANTHER" id="PTHR43701:SF5">
    <property type="entry name" value="MEMBRANE TRANSPORTER PROTEIN-RELATED"/>
    <property type="match status" value="1"/>
</dbReference>
<dbReference type="Proteomes" id="UP000652231">
    <property type="component" value="Unassembled WGS sequence"/>
</dbReference>
<proteinExistence type="inferred from homology"/>
<feature type="transmembrane region" description="Helical" evidence="5">
    <location>
        <begin position="138"/>
        <end position="167"/>
    </location>
</feature>
<dbReference type="InterPro" id="IPR051598">
    <property type="entry name" value="TSUP/Inactive_protease-like"/>
</dbReference>
<feature type="transmembrane region" description="Helical" evidence="5">
    <location>
        <begin position="232"/>
        <end position="251"/>
    </location>
</feature>
<reference evidence="6" key="2">
    <citation type="submission" date="2020-09" db="EMBL/GenBank/DDBJ databases">
        <authorList>
            <person name="Sun Q."/>
            <person name="Zhou Y."/>
        </authorList>
    </citation>
    <scope>NUCLEOTIDE SEQUENCE</scope>
    <source>
        <strain evidence="6">CGMCC 1.12924</strain>
    </source>
</reference>
<dbReference type="InterPro" id="IPR002781">
    <property type="entry name" value="TM_pro_TauE-like"/>
</dbReference>
<name>A0A8J2V9D3_9FLAO</name>
<evidence type="ECO:0000313" key="7">
    <source>
        <dbReference type="Proteomes" id="UP000652231"/>
    </source>
</evidence>
<dbReference type="GO" id="GO:0005886">
    <property type="term" value="C:plasma membrane"/>
    <property type="evidence" value="ECO:0007669"/>
    <property type="project" value="UniProtKB-SubCell"/>
</dbReference>
<reference evidence="6" key="1">
    <citation type="journal article" date="2014" name="Int. J. Syst. Evol. Microbiol.">
        <title>Complete genome sequence of Corynebacterium casei LMG S-19264T (=DSM 44701T), isolated from a smear-ripened cheese.</title>
        <authorList>
            <consortium name="US DOE Joint Genome Institute (JGI-PGF)"/>
            <person name="Walter F."/>
            <person name="Albersmeier A."/>
            <person name="Kalinowski J."/>
            <person name="Ruckert C."/>
        </authorList>
    </citation>
    <scope>NUCLEOTIDE SEQUENCE</scope>
    <source>
        <strain evidence="6">CGMCC 1.12924</strain>
    </source>
</reference>
<keyword evidence="5" id="KW-1003">Cell membrane</keyword>
<organism evidence="6 7">
    <name type="scientific">Planktosalinus lacus</name>
    <dbReference type="NCBI Taxonomy" id="1526573"/>
    <lineage>
        <taxon>Bacteria</taxon>
        <taxon>Pseudomonadati</taxon>
        <taxon>Bacteroidota</taxon>
        <taxon>Flavobacteriia</taxon>
        <taxon>Flavobacteriales</taxon>
        <taxon>Flavobacteriaceae</taxon>
        <taxon>Planktosalinus</taxon>
    </lineage>
</organism>
<sequence>MEIDFLNFVLLGVGFFIIATLYSSVGFGGGSSYLALLALLIIDFFTIRSIALVCNIVVVSSSCLAYYQKGHFDFQKFMPFVITSIPLSFLGATVRLNENVFFFILGTSLVIAALALIAQTRLHKNKEVKSKKYPVISLYAIGGVIGFFAGMVGIGGGIFLAPFLFFLRWEKPILIASLVSFFILANSISGISGLIANSTFQIPLMQTILLMMIVFAGGKLGNYLTFKKFNQATLKIITAILVLFVGIRLIYKYGLIFL</sequence>
<gene>
    <name evidence="6" type="ORF">GCM10011312_15140</name>
</gene>
<protein>
    <recommendedName>
        <fullName evidence="5">Probable membrane transporter protein</fullName>
    </recommendedName>
</protein>
<feature type="transmembrane region" description="Helical" evidence="5">
    <location>
        <begin position="173"/>
        <end position="196"/>
    </location>
</feature>
<feature type="transmembrane region" description="Helical" evidence="5">
    <location>
        <begin position="33"/>
        <end position="65"/>
    </location>
</feature>
<keyword evidence="7" id="KW-1185">Reference proteome</keyword>
<evidence type="ECO:0000256" key="2">
    <source>
        <dbReference type="ARBA" id="ARBA00022692"/>
    </source>
</evidence>
<comment type="similarity">
    <text evidence="5">Belongs to the 4-toluene sulfonate uptake permease (TSUP) (TC 2.A.102) family.</text>
</comment>
<evidence type="ECO:0000256" key="3">
    <source>
        <dbReference type="ARBA" id="ARBA00022989"/>
    </source>
</evidence>
<dbReference type="RefSeq" id="WP_188441174.1">
    <property type="nucleotide sequence ID" value="NZ_BMGK01000005.1"/>
</dbReference>
<accession>A0A8J2V9D3</accession>
<dbReference type="EMBL" id="BMGK01000005">
    <property type="protein sequence ID" value="GGD92291.1"/>
    <property type="molecule type" value="Genomic_DNA"/>
</dbReference>
<feature type="transmembrane region" description="Helical" evidence="5">
    <location>
        <begin position="208"/>
        <end position="226"/>
    </location>
</feature>